<evidence type="ECO:0000256" key="7">
    <source>
        <dbReference type="ARBA" id="ARBA00060680"/>
    </source>
</evidence>
<comment type="pathway">
    <text evidence="7">Aromatic compound metabolism; 4-hydroxyphenylacetate degradation; pyruvate and succinate semialdehyde from 4-hydroxyphenylacetate: step 5/7.</text>
</comment>
<dbReference type="InterPro" id="IPR011234">
    <property type="entry name" value="Fumarylacetoacetase-like_C"/>
</dbReference>
<evidence type="ECO:0000256" key="5">
    <source>
        <dbReference type="ARBA" id="ARBA00057150"/>
    </source>
</evidence>
<sequence length="278" mass="30125">MKLMRYGEAGREKPAVLDASGKIRDVSSLVSDYDPSTLGDDLVSRLRQVEEQPEVTGTPRIGPVLARVGTIWCIGLNYVDHAKEAGMAVPTEPVVFSKAASTVCGPNDSIPITAAMAKLDWEVELGVVIGRRAFRVTEAQALEHVFGYTVVNDVSERAWQLERGGQWMKGKSHPNFCPLGPWLVTGDEIPDLQSLQLWLDVNAVPKQRGSTSSMIFPVAKLVSYLSQFARLEPGDLICTGTPPGVGAGMKPPQFLRSGDVVTLGIELLGKQKQRVESA</sequence>
<comment type="pathway">
    <text evidence="6">Aromatic compound metabolism; 4-hydroxyphenylacetate degradation; pyruvate and succinate semialdehyde from 4-hydroxyphenylacetate: step 4/7.</text>
</comment>
<dbReference type="GO" id="GO:0018800">
    <property type="term" value="F:5-oxopent-3-ene-1,2,5-tricarboxylate decarboxylase activity"/>
    <property type="evidence" value="ECO:0007669"/>
    <property type="project" value="UniProtKB-EC"/>
</dbReference>
<dbReference type="Proteomes" id="UP000445000">
    <property type="component" value="Unassembled WGS sequence"/>
</dbReference>
<reference evidence="10" key="1">
    <citation type="submission" date="2020-01" db="EMBL/GenBank/DDBJ databases">
        <title>'Steroidobacter agaridevorans' sp. nov., agar-degrading bacteria isolated from rhizosphere soils.</title>
        <authorList>
            <person name="Ikenaga M."/>
            <person name="Kataoka M."/>
            <person name="Murouchi A."/>
            <person name="Katsuragi S."/>
            <person name="Sakai M."/>
        </authorList>
    </citation>
    <scope>NUCLEOTIDE SEQUENCE [LARGE SCALE GENOMIC DNA]</scope>
    <source>
        <strain evidence="10">YU21-B</strain>
    </source>
</reference>
<dbReference type="PANTHER" id="PTHR42796">
    <property type="entry name" value="FUMARYLACETOACETATE HYDROLASE DOMAIN-CONTAINING PROTEIN 2A-RELATED"/>
    <property type="match status" value="1"/>
</dbReference>
<evidence type="ECO:0000259" key="8">
    <source>
        <dbReference type="Pfam" id="PF01557"/>
    </source>
</evidence>
<comment type="function">
    <text evidence="5">Decarboxylates OPET (5-oxo-pent-3-ene-1,2,5-tricarboxylic acid) into HHDD (2-hydroxy-hept-2,4-diene-1,7-dioate) and isomerizes it to OHED (2-oxo-hept-3-ene-1,7-dioate).</text>
</comment>
<dbReference type="GO" id="GO:0019752">
    <property type="term" value="P:carboxylic acid metabolic process"/>
    <property type="evidence" value="ECO:0007669"/>
    <property type="project" value="UniProtKB-ARBA"/>
</dbReference>
<dbReference type="AlphaFoldDB" id="A0A829Y7G6"/>
<dbReference type="RefSeq" id="WP_129640750.1">
    <property type="nucleotide sequence ID" value="NZ_BLJN01000001.1"/>
</dbReference>
<dbReference type="GO" id="GO:0016787">
    <property type="term" value="F:hydrolase activity"/>
    <property type="evidence" value="ECO:0007669"/>
    <property type="project" value="UniProtKB-KW"/>
</dbReference>
<protein>
    <submittedName>
        <fullName evidence="9">Fumarylacetoacetate (FAA) hydrolase</fullName>
    </submittedName>
</protein>
<feature type="domain" description="Fumarylacetoacetase-like C-terminal" evidence="8">
    <location>
        <begin position="70"/>
        <end position="275"/>
    </location>
</feature>
<dbReference type="Gene3D" id="3.90.850.10">
    <property type="entry name" value="Fumarylacetoacetase-like, C-terminal domain"/>
    <property type="match status" value="1"/>
</dbReference>
<dbReference type="PANTHER" id="PTHR42796:SF4">
    <property type="entry name" value="FUMARYLACETOACETATE HYDROLASE DOMAIN-CONTAINING PROTEIN 2A"/>
    <property type="match status" value="1"/>
</dbReference>
<comment type="caution">
    <text evidence="9">The sequence shown here is derived from an EMBL/GenBank/DDBJ whole genome shotgun (WGS) entry which is preliminary data.</text>
</comment>
<evidence type="ECO:0000256" key="2">
    <source>
        <dbReference type="ARBA" id="ARBA00022723"/>
    </source>
</evidence>
<dbReference type="InterPro" id="IPR036663">
    <property type="entry name" value="Fumarylacetoacetase_C_sf"/>
</dbReference>
<evidence type="ECO:0000256" key="1">
    <source>
        <dbReference type="ARBA" id="ARBA00010211"/>
    </source>
</evidence>
<comment type="catalytic activity">
    <reaction evidence="4">
        <text>(2E,4Z)-5-hydroxypenta-2,4-diene-1,2,5-tricarboxylate = (3E,5R)-5-carboxy-2-oxohept-3-enedioate</text>
        <dbReference type="Rhea" id="RHEA:18813"/>
        <dbReference type="ChEBI" id="CHEBI:47961"/>
        <dbReference type="ChEBI" id="CHEBI:87491"/>
        <dbReference type="EC" id="5.3.3.10"/>
    </reaction>
</comment>
<keyword evidence="2" id="KW-0479">Metal-binding</keyword>
<comment type="similarity">
    <text evidence="1">Belongs to the FAH family.</text>
</comment>
<organism evidence="9 10">
    <name type="scientific">Steroidobacter agaridevorans</name>
    <dbReference type="NCBI Taxonomy" id="2695856"/>
    <lineage>
        <taxon>Bacteria</taxon>
        <taxon>Pseudomonadati</taxon>
        <taxon>Pseudomonadota</taxon>
        <taxon>Gammaproteobacteria</taxon>
        <taxon>Steroidobacterales</taxon>
        <taxon>Steroidobacteraceae</taxon>
        <taxon>Steroidobacter</taxon>
    </lineage>
</organism>
<dbReference type="FunFam" id="3.90.850.10:FF:000002">
    <property type="entry name" value="2-hydroxyhepta-2,4-diene-1,7-dioate isomerase"/>
    <property type="match status" value="1"/>
</dbReference>
<evidence type="ECO:0000256" key="3">
    <source>
        <dbReference type="ARBA" id="ARBA00051258"/>
    </source>
</evidence>
<dbReference type="Pfam" id="PF01557">
    <property type="entry name" value="FAA_hydrolase"/>
    <property type="match status" value="1"/>
</dbReference>
<name>A0A829Y7G6_9GAMM</name>
<dbReference type="EMBL" id="BLJN01000001">
    <property type="protein sequence ID" value="GFE79214.1"/>
    <property type="molecule type" value="Genomic_DNA"/>
</dbReference>
<evidence type="ECO:0000256" key="6">
    <source>
        <dbReference type="ARBA" id="ARBA00060569"/>
    </source>
</evidence>
<proteinExistence type="inferred from homology"/>
<evidence type="ECO:0000313" key="9">
    <source>
        <dbReference type="EMBL" id="GFE79214.1"/>
    </source>
</evidence>
<dbReference type="GO" id="GO:0008704">
    <property type="term" value="F:5-carboxymethyl-2-hydroxymuconate delta-isomerase activity"/>
    <property type="evidence" value="ECO:0007669"/>
    <property type="project" value="UniProtKB-EC"/>
</dbReference>
<keyword evidence="9" id="KW-0378">Hydrolase</keyword>
<gene>
    <name evidence="9" type="ORF">GCM10011487_12140</name>
</gene>
<dbReference type="SUPFAM" id="SSF56529">
    <property type="entry name" value="FAH"/>
    <property type="match status" value="1"/>
</dbReference>
<dbReference type="InterPro" id="IPR051121">
    <property type="entry name" value="FAH"/>
</dbReference>
<evidence type="ECO:0000313" key="10">
    <source>
        <dbReference type="Proteomes" id="UP000445000"/>
    </source>
</evidence>
<comment type="catalytic activity">
    <reaction evidence="3">
        <text>(3E,5R)-5-carboxy-2-oxohept-3-enedioate + H(+) = (4Z)-2-oxohept-4-enedioate + CO2</text>
        <dbReference type="Rhea" id="RHEA:14397"/>
        <dbReference type="ChEBI" id="CHEBI:15378"/>
        <dbReference type="ChEBI" id="CHEBI:16526"/>
        <dbReference type="ChEBI" id="CHEBI:87491"/>
        <dbReference type="ChEBI" id="CHEBI:87507"/>
        <dbReference type="EC" id="4.1.1.68"/>
    </reaction>
</comment>
<keyword evidence="10" id="KW-1185">Reference proteome</keyword>
<evidence type="ECO:0000256" key="4">
    <source>
        <dbReference type="ARBA" id="ARBA00052790"/>
    </source>
</evidence>
<dbReference type="GO" id="GO:0046872">
    <property type="term" value="F:metal ion binding"/>
    <property type="evidence" value="ECO:0007669"/>
    <property type="project" value="UniProtKB-KW"/>
</dbReference>
<accession>A0A829Y7G6</accession>